<name>A0A7R8CJC7_LEPSM</name>
<evidence type="ECO:0000313" key="4">
    <source>
        <dbReference type="Proteomes" id="UP000675881"/>
    </source>
</evidence>
<accession>A0A7R8CJC7</accession>
<proteinExistence type="predicted"/>
<gene>
    <name evidence="3" type="ORF">LSAA_5344</name>
</gene>
<reference evidence="3" key="1">
    <citation type="submission" date="2021-02" db="EMBL/GenBank/DDBJ databases">
        <authorList>
            <person name="Bekaert M."/>
        </authorList>
    </citation>
    <scope>NUCLEOTIDE SEQUENCE</scope>
    <source>
        <strain evidence="3">IoA-00</strain>
    </source>
</reference>
<protein>
    <submittedName>
        <fullName evidence="3">(salmon louse) hypothetical protein</fullName>
    </submittedName>
</protein>
<organism evidence="3 4">
    <name type="scientific">Lepeophtheirus salmonis</name>
    <name type="common">Salmon louse</name>
    <name type="synonym">Caligus salmonis</name>
    <dbReference type="NCBI Taxonomy" id="72036"/>
    <lineage>
        <taxon>Eukaryota</taxon>
        <taxon>Metazoa</taxon>
        <taxon>Ecdysozoa</taxon>
        <taxon>Arthropoda</taxon>
        <taxon>Crustacea</taxon>
        <taxon>Multicrustacea</taxon>
        <taxon>Hexanauplia</taxon>
        <taxon>Copepoda</taxon>
        <taxon>Siphonostomatoida</taxon>
        <taxon>Caligidae</taxon>
        <taxon>Lepeophtheirus</taxon>
    </lineage>
</organism>
<keyword evidence="1" id="KW-0175">Coiled coil</keyword>
<feature type="compositionally biased region" description="Polar residues" evidence="2">
    <location>
        <begin position="407"/>
        <end position="417"/>
    </location>
</feature>
<feature type="coiled-coil region" evidence="1">
    <location>
        <begin position="563"/>
        <end position="597"/>
    </location>
</feature>
<dbReference type="Proteomes" id="UP000675881">
    <property type="component" value="Chromosome 14"/>
</dbReference>
<dbReference type="AlphaFoldDB" id="A0A7R8CJC7"/>
<evidence type="ECO:0000256" key="1">
    <source>
        <dbReference type="SAM" id="Coils"/>
    </source>
</evidence>
<feature type="coiled-coil region" evidence="1">
    <location>
        <begin position="710"/>
        <end position="745"/>
    </location>
</feature>
<evidence type="ECO:0000256" key="2">
    <source>
        <dbReference type="SAM" id="MobiDB-lite"/>
    </source>
</evidence>
<keyword evidence="4" id="KW-1185">Reference proteome</keyword>
<evidence type="ECO:0000313" key="3">
    <source>
        <dbReference type="EMBL" id="CAF2840175.1"/>
    </source>
</evidence>
<feature type="region of interest" description="Disordered" evidence="2">
    <location>
        <begin position="395"/>
        <end position="417"/>
    </location>
</feature>
<feature type="coiled-coil region" evidence="1">
    <location>
        <begin position="452"/>
        <end position="534"/>
    </location>
</feature>
<dbReference type="EMBL" id="HG994593">
    <property type="protein sequence ID" value="CAF2840175.1"/>
    <property type="molecule type" value="Genomic_DNA"/>
</dbReference>
<sequence>MKSDRIYKSFIYILITVHSFTPSSSGYLASNLKYMSTFQRCFSKKSNEPGVIYLQFKCFSDSLQTHPFKYLLTPHQVKILKKEKNPSYNSKKKFLSRKILPKSVKNEDQVSLFSVRMGKAPVIESIRKIGNPQSLPIKELLKNHKIKLTKNMRIIEIGKMVIIKEDEPKIKLHESKNIPENENEIELYDVSSEKEGADEISSDEWEDMGWNLILHIISQSSLCTIKKRNEYPSTSQFFSSKKFRKDSCSSEQTVKLKDALNAEIKIIPTKTEDKKESDKKCSLCNSSKHLLRVEEGLKFRVNEAIDIELYLNDLLSEADKISIVKPILLCPLCYNIVKKYIEQKSRIASLEAARCLDDSNYHRKKLSDLEIKEKAFNAKVAVRLKKLQEDNDVRKSSTDKVTRVTKKSNASSMTDPIQSGGADVETYQLLLGERDKELAKLDRYLKSTAKVKDLAIEAQNKMKKKNDDLEKKIQNLEKAVNLNGNEKTLIDEICRMNDNLDIFKSENDILNKANSKLVSEVEEIREKMISLEKIQATSEELAKKLSLEKSNVDKCLLETNLVLKEKEDELSEKGDKIEALNEELIKLKKDLRNCIQVSSNLVNSKSISSLKEEIAKKDIALKQTKGKISEREAELTTKAKRIISFKIEKSKLEKRIMEFEKIFSNSSDLSSKQVTVKLKEQADIVSKLKTDLINANKEIESREIDNAETLALLNSEMKELKKDLIEGEKNNLVSVLQTIRGLENKRSEPSFSSNDSIPTHLNNSNNRIVDKMPFNPLNATDVFGVGITQYKSDELSDILISILFSETFFFFFGNLPEGKIRRKLKETDKLLKNPTNMSEAAEIVVTTPILIDVLDNSPTSLTSSVSLPLTPFHLSTSLNSILNSNPLISHPTRNFFGNIPNGSANLPPRLPPPPPIQQAMIPMVRDLQMSYSNQIPLQPIDHINHSALPNARLHL</sequence>